<keyword evidence="15" id="KW-1185">Reference proteome</keyword>
<dbReference type="InterPro" id="IPR029144">
    <property type="entry name" value="Thr_synth_N"/>
</dbReference>
<reference evidence="15" key="1">
    <citation type="journal article" date="2019" name="Int. J. Syst. Evol. Microbiol.">
        <title>The Global Catalogue of Microorganisms (GCM) 10K type strain sequencing project: providing services to taxonomists for standard genome sequencing and annotation.</title>
        <authorList>
            <consortium name="The Broad Institute Genomics Platform"/>
            <consortium name="The Broad Institute Genome Sequencing Center for Infectious Disease"/>
            <person name="Wu L."/>
            <person name="Ma J."/>
        </authorList>
    </citation>
    <scope>NUCLEOTIDE SEQUENCE [LARGE SCALE GENOMIC DNA]</scope>
    <source>
        <strain evidence="15">KCTC 52416</strain>
    </source>
</reference>
<dbReference type="InterPro" id="IPR051166">
    <property type="entry name" value="Threonine_Synthase"/>
</dbReference>
<dbReference type="RefSeq" id="WP_379019423.1">
    <property type="nucleotide sequence ID" value="NZ_JBHRTA010000008.1"/>
</dbReference>
<keyword evidence="6" id="KW-0028">Amino-acid biosynthesis</keyword>
<dbReference type="PROSITE" id="PS00165">
    <property type="entry name" value="DEHYDRATASE_SER_THR"/>
    <property type="match status" value="1"/>
</dbReference>
<dbReference type="InterPro" id="IPR037158">
    <property type="entry name" value="Thr_synth_N_sf"/>
</dbReference>
<dbReference type="Gene3D" id="3.40.50.1100">
    <property type="match status" value="2"/>
</dbReference>
<keyword evidence="7" id="KW-0791">Threonine biosynthesis</keyword>
<feature type="domain" description="Tryptophan synthase beta chain-like PALP" evidence="12">
    <location>
        <begin position="96"/>
        <end position="382"/>
    </location>
</feature>
<dbReference type="GO" id="GO:0004795">
    <property type="term" value="F:threonine synthase activity"/>
    <property type="evidence" value="ECO:0007669"/>
    <property type="project" value="UniProtKB-EC"/>
</dbReference>
<dbReference type="Pfam" id="PF14821">
    <property type="entry name" value="Thr_synth_N"/>
    <property type="match status" value="1"/>
</dbReference>
<evidence type="ECO:0000256" key="11">
    <source>
        <dbReference type="NCBIfam" id="TIGR00260"/>
    </source>
</evidence>
<comment type="pathway">
    <text evidence="2">Amino-acid biosynthesis; L-threonine biosynthesis; L-threonine from L-aspartate: step 5/5.</text>
</comment>
<evidence type="ECO:0000259" key="12">
    <source>
        <dbReference type="Pfam" id="PF00291"/>
    </source>
</evidence>
<dbReference type="PANTHER" id="PTHR42690">
    <property type="entry name" value="THREONINE SYNTHASE FAMILY MEMBER"/>
    <property type="match status" value="1"/>
</dbReference>
<dbReference type="Pfam" id="PF00291">
    <property type="entry name" value="PALP"/>
    <property type="match status" value="1"/>
</dbReference>
<evidence type="ECO:0000256" key="4">
    <source>
        <dbReference type="ARBA" id="ARBA00013028"/>
    </source>
</evidence>
<dbReference type="InterPro" id="IPR036052">
    <property type="entry name" value="TrpB-like_PALP_sf"/>
</dbReference>
<dbReference type="InterPro" id="IPR000634">
    <property type="entry name" value="Ser/Thr_deHydtase_PyrdxlP-BS"/>
</dbReference>
<keyword evidence="9 14" id="KW-0456">Lyase</keyword>
<keyword evidence="8" id="KW-0663">Pyridoxal phosphate</keyword>
<evidence type="ECO:0000256" key="8">
    <source>
        <dbReference type="ARBA" id="ARBA00022898"/>
    </source>
</evidence>
<sequence length="435" mass="48337">MQFYSTNNRDLRVPFREAVFNSLPADKGLYMPEMITRLDPYFIGNIHRYSLQEIAVQVASPLIGDDIPTAELQRIVREALDFEAPVRPLDDGMAVLELFHGPSLAFKDFGARFMSRVMAFLAHTDDTVLDVLVATSGDTGGAVAMGFLGVPGTRVTILFPKGKVSPVQELQLTTNGQNIRAIEIDGTFDDCQALVKEAFNDEQLKGVFRLTSANSINIARLIPQAFYYFHAYAQARSQGISDVVFSVPSGNFGNIGAGLLAHKMGLPVRHFIAATNANDTVPRFLANGRYEPRPSVQTLANAMDVGNPSNWVRIMDLFNDDREPLRQVVSSHAFTDSQVREAISALFERYNYIACPHTAIAWLAAAAYRRHHPGEYATVFLSTAHPCKFPEVFPDEIAKAITAPEQVRMLKKRKKDIMKLGKDFSGFKKYLLENA</sequence>
<dbReference type="EMBL" id="JBHRTA010000008">
    <property type="protein sequence ID" value="MFC3196577.1"/>
    <property type="molecule type" value="Genomic_DNA"/>
</dbReference>
<dbReference type="PANTHER" id="PTHR42690:SF1">
    <property type="entry name" value="THREONINE SYNTHASE-LIKE 2"/>
    <property type="match status" value="1"/>
</dbReference>
<evidence type="ECO:0000313" key="15">
    <source>
        <dbReference type="Proteomes" id="UP001595526"/>
    </source>
</evidence>
<comment type="cofactor">
    <cofactor evidence="1">
        <name>pyridoxal 5'-phosphate</name>
        <dbReference type="ChEBI" id="CHEBI:597326"/>
    </cofactor>
</comment>
<evidence type="ECO:0000256" key="10">
    <source>
        <dbReference type="ARBA" id="ARBA00049144"/>
    </source>
</evidence>
<gene>
    <name evidence="14" type="primary">thrC</name>
    <name evidence="14" type="ORF">ACFOET_03020</name>
</gene>
<comment type="caution">
    <text evidence="14">The sequence shown here is derived from an EMBL/GenBank/DDBJ whole genome shotgun (WGS) entry which is preliminary data.</text>
</comment>
<accession>A0ABV7JH27</accession>
<evidence type="ECO:0000313" key="14">
    <source>
        <dbReference type="EMBL" id="MFC3196577.1"/>
    </source>
</evidence>
<protein>
    <recommendedName>
        <fullName evidence="5 11">Threonine synthase</fullName>
        <ecNumber evidence="4 11">4.2.3.1</ecNumber>
    </recommendedName>
</protein>
<evidence type="ECO:0000256" key="6">
    <source>
        <dbReference type="ARBA" id="ARBA00022605"/>
    </source>
</evidence>
<comment type="catalytic activity">
    <reaction evidence="10">
        <text>O-phospho-L-homoserine + H2O = L-threonine + phosphate</text>
        <dbReference type="Rhea" id="RHEA:10840"/>
        <dbReference type="ChEBI" id="CHEBI:15377"/>
        <dbReference type="ChEBI" id="CHEBI:43474"/>
        <dbReference type="ChEBI" id="CHEBI:57590"/>
        <dbReference type="ChEBI" id="CHEBI:57926"/>
        <dbReference type="EC" id="4.2.3.1"/>
    </reaction>
</comment>
<organism evidence="14 15">
    <name type="scientific">Parapedobacter deserti</name>
    <dbReference type="NCBI Taxonomy" id="1912957"/>
    <lineage>
        <taxon>Bacteria</taxon>
        <taxon>Pseudomonadati</taxon>
        <taxon>Bacteroidota</taxon>
        <taxon>Sphingobacteriia</taxon>
        <taxon>Sphingobacteriales</taxon>
        <taxon>Sphingobacteriaceae</taxon>
        <taxon>Parapedobacter</taxon>
    </lineage>
</organism>
<evidence type="ECO:0000256" key="5">
    <source>
        <dbReference type="ARBA" id="ARBA00018679"/>
    </source>
</evidence>
<dbReference type="EC" id="4.2.3.1" evidence="4 11"/>
<evidence type="ECO:0000256" key="1">
    <source>
        <dbReference type="ARBA" id="ARBA00001933"/>
    </source>
</evidence>
<proteinExistence type="inferred from homology"/>
<name>A0ABV7JH27_9SPHI</name>
<dbReference type="Gene3D" id="3.90.1380.10">
    <property type="entry name" value="Threonine synthase, N-terminal domain"/>
    <property type="match status" value="1"/>
</dbReference>
<evidence type="ECO:0000256" key="3">
    <source>
        <dbReference type="ARBA" id="ARBA00005517"/>
    </source>
</evidence>
<comment type="similarity">
    <text evidence="3">Belongs to the threonine synthase family.</text>
</comment>
<dbReference type="SUPFAM" id="SSF53686">
    <property type="entry name" value="Tryptophan synthase beta subunit-like PLP-dependent enzymes"/>
    <property type="match status" value="1"/>
</dbReference>
<evidence type="ECO:0000256" key="9">
    <source>
        <dbReference type="ARBA" id="ARBA00023239"/>
    </source>
</evidence>
<feature type="domain" description="Threonine synthase N-terminal" evidence="13">
    <location>
        <begin position="2"/>
        <end position="79"/>
    </location>
</feature>
<dbReference type="Proteomes" id="UP001595526">
    <property type="component" value="Unassembled WGS sequence"/>
</dbReference>
<dbReference type="InterPro" id="IPR004450">
    <property type="entry name" value="Thr_synthase-like"/>
</dbReference>
<dbReference type="InterPro" id="IPR001926">
    <property type="entry name" value="TrpB-like_PALP"/>
</dbReference>
<evidence type="ECO:0000259" key="13">
    <source>
        <dbReference type="Pfam" id="PF14821"/>
    </source>
</evidence>
<evidence type="ECO:0000256" key="7">
    <source>
        <dbReference type="ARBA" id="ARBA00022697"/>
    </source>
</evidence>
<evidence type="ECO:0000256" key="2">
    <source>
        <dbReference type="ARBA" id="ARBA00004979"/>
    </source>
</evidence>
<dbReference type="NCBIfam" id="TIGR00260">
    <property type="entry name" value="thrC"/>
    <property type="match status" value="1"/>
</dbReference>